<dbReference type="Gramene" id="Kaladp0008s0390.1.v1.1">
    <property type="protein sequence ID" value="Kaladp0008s0390.1.v1.1"/>
    <property type="gene ID" value="Kaladp0008s0390.v1.1"/>
</dbReference>
<evidence type="ECO:0000256" key="9">
    <source>
        <dbReference type="RuleBase" id="RU368031"/>
    </source>
</evidence>
<keyword evidence="7 9" id="KW-0221">Differentiation</keyword>
<proteinExistence type="inferred from homology"/>
<keyword evidence="8 9" id="KW-0339">Growth factor</keyword>
<evidence type="ECO:0000256" key="5">
    <source>
        <dbReference type="ARBA" id="ARBA00022641"/>
    </source>
</evidence>
<keyword evidence="4 9" id="KW-0964">Secreted</keyword>
<evidence type="ECO:0000256" key="8">
    <source>
        <dbReference type="ARBA" id="ARBA00023030"/>
    </source>
</evidence>
<dbReference type="GO" id="GO:0008083">
    <property type="term" value="F:growth factor activity"/>
    <property type="evidence" value="ECO:0007669"/>
    <property type="project" value="UniProtKB-UniRule"/>
</dbReference>
<sequence length="126" mass="14100">MYLKMKMNSPPPHLISQNSQPSICSSTPTAMSIKFCSFAFLTLLLFCAYFSATSIQDLLTSQEKGDAGLNLSAKEGTLSVPETETEDLLNELMGMEVCHGEDEECLARRMMAEAHLDYIYTQRHRP</sequence>
<dbReference type="PANTHER" id="PTHR33285">
    <property type="entry name" value="PHYTOSULFOKINES 3"/>
    <property type="match status" value="1"/>
</dbReference>
<comment type="similarity">
    <text evidence="2 9">Belongs to the phytosulfokine family.</text>
</comment>
<keyword evidence="11" id="KW-1185">Reference proteome</keyword>
<evidence type="ECO:0000313" key="11">
    <source>
        <dbReference type="Proteomes" id="UP000594263"/>
    </source>
</evidence>
<dbReference type="GO" id="GO:0030154">
    <property type="term" value="P:cell differentiation"/>
    <property type="evidence" value="ECO:0007669"/>
    <property type="project" value="UniProtKB-UniRule"/>
</dbReference>
<dbReference type="GO" id="GO:0008283">
    <property type="term" value="P:cell population proliferation"/>
    <property type="evidence" value="ECO:0007669"/>
    <property type="project" value="UniProtKB-UniRule"/>
</dbReference>
<dbReference type="Proteomes" id="UP000594263">
    <property type="component" value="Unplaced"/>
</dbReference>
<dbReference type="PANTHER" id="PTHR33285:SF33">
    <property type="entry name" value="PHYTOSULFOKINE"/>
    <property type="match status" value="1"/>
</dbReference>
<dbReference type="GO" id="GO:0005576">
    <property type="term" value="C:extracellular region"/>
    <property type="evidence" value="ECO:0007669"/>
    <property type="project" value="UniProtKB-SubCell"/>
</dbReference>
<evidence type="ECO:0000256" key="4">
    <source>
        <dbReference type="ARBA" id="ARBA00022525"/>
    </source>
</evidence>
<name>A0A7N0REL9_KALFE</name>
<comment type="subcellular location">
    <subcellularLocation>
        <location evidence="1 9">Secreted</location>
    </subcellularLocation>
</comment>
<dbReference type="AlphaFoldDB" id="A0A7N0REL9"/>
<evidence type="ECO:0000256" key="2">
    <source>
        <dbReference type="ARBA" id="ARBA00010781"/>
    </source>
</evidence>
<reference evidence="10" key="1">
    <citation type="submission" date="2021-01" db="UniProtKB">
        <authorList>
            <consortium name="EnsemblPlants"/>
        </authorList>
    </citation>
    <scope>IDENTIFICATION</scope>
</reference>
<dbReference type="EnsemblPlants" id="Kaladp0008s0390.1.v1.1">
    <property type="protein sequence ID" value="Kaladp0008s0390.1.v1.1"/>
    <property type="gene ID" value="Kaladp0008s0390.v1.1"/>
</dbReference>
<dbReference type="InterPro" id="IPR009438">
    <property type="entry name" value="Phytosulfokine"/>
</dbReference>
<organism evidence="10 11">
    <name type="scientific">Kalanchoe fedtschenkoi</name>
    <name type="common">Lavender scallops</name>
    <name type="synonym">South American air plant</name>
    <dbReference type="NCBI Taxonomy" id="63787"/>
    <lineage>
        <taxon>Eukaryota</taxon>
        <taxon>Viridiplantae</taxon>
        <taxon>Streptophyta</taxon>
        <taxon>Embryophyta</taxon>
        <taxon>Tracheophyta</taxon>
        <taxon>Spermatophyta</taxon>
        <taxon>Magnoliopsida</taxon>
        <taxon>eudicotyledons</taxon>
        <taxon>Gunneridae</taxon>
        <taxon>Pentapetalae</taxon>
        <taxon>Saxifragales</taxon>
        <taxon>Crassulaceae</taxon>
        <taxon>Kalanchoe</taxon>
    </lineage>
</organism>
<keyword evidence="3 9" id="KW-0217">Developmental protein</keyword>
<comment type="PTM">
    <text evidence="9">PSK-alpha is produced by endopeptidase digestion. PSK-beta is produced from PSK-alpha by exopeptidase digestion.</text>
</comment>
<dbReference type="Pfam" id="PF06404">
    <property type="entry name" value="PSK"/>
    <property type="match status" value="1"/>
</dbReference>
<evidence type="ECO:0000313" key="10">
    <source>
        <dbReference type="EnsemblPlants" id="Kaladp0008s0390.1.v1.1"/>
    </source>
</evidence>
<evidence type="ECO:0000256" key="1">
    <source>
        <dbReference type="ARBA" id="ARBA00004613"/>
    </source>
</evidence>
<comment type="PTM">
    <text evidence="9">Sulfation is important for activity and for the binding to a putative membrane receptor.</text>
</comment>
<keyword evidence="6 9" id="KW-0732">Signal</keyword>
<evidence type="ECO:0000256" key="3">
    <source>
        <dbReference type="ARBA" id="ARBA00022473"/>
    </source>
</evidence>
<evidence type="ECO:0000256" key="7">
    <source>
        <dbReference type="ARBA" id="ARBA00022782"/>
    </source>
</evidence>
<keyword evidence="5 9" id="KW-0765">Sulfation</keyword>
<evidence type="ECO:0000256" key="6">
    <source>
        <dbReference type="ARBA" id="ARBA00022729"/>
    </source>
</evidence>
<accession>A0A7N0REL9</accession>
<comment type="function">
    <text evidence="9">Promotes plant cell differentiation, organogenesis and somatic embryogenesis as well as cell proliferation.</text>
</comment>
<protein>
    <recommendedName>
        <fullName evidence="9">Phytosulfokine</fullName>
    </recommendedName>
    <component>
        <recommendedName>
            <fullName evidence="9">Phytosulfokine-alpha</fullName>
            <shortName evidence="9">PSK-alpha</shortName>
            <shortName evidence="9">Phytosulfokine-a</shortName>
        </recommendedName>
    </component>
    <component>
        <recommendedName>
            <fullName evidence="9">Phytosulfokine-beta</fullName>
            <shortName evidence="9">PSK-beta</shortName>
            <shortName evidence="9">Phytosulfokine-b</shortName>
        </recommendedName>
    </component>
</protein>